<keyword evidence="1" id="KW-1133">Transmembrane helix</keyword>
<evidence type="ECO:0000259" key="3">
    <source>
        <dbReference type="Pfam" id="PF24865"/>
    </source>
</evidence>
<accession>A0AAD5ZDM2</accession>
<keyword evidence="1" id="KW-0812">Transmembrane</keyword>
<keyword evidence="1" id="KW-0472">Membrane</keyword>
<evidence type="ECO:0000256" key="1">
    <source>
        <dbReference type="SAM" id="Phobius"/>
    </source>
</evidence>
<comment type="caution">
    <text evidence="4">The sequence shown here is derived from an EMBL/GenBank/DDBJ whole genome shotgun (WGS) entry which is preliminary data.</text>
</comment>
<evidence type="ECO:0000256" key="2">
    <source>
        <dbReference type="SAM" id="SignalP"/>
    </source>
</evidence>
<dbReference type="InterPro" id="IPR056633">
    <property type="entry name" value="DUF7731"/>
</dbReference>
<dbReference type="Pfam" id="PF24865">
    <property type="entry name" value="DUF7731"/>
    <property type="match status" value="1"/>
</dbReference>
<keyword evidence="5" id="KW-1185">Reference proteome</keyword>
<organism evidence="4 5">
    <name type="scientific">Rhynchospora tenuis</name>
    <dbReference type="NCBI Taxonomy" id="198213"/>
    <lineage>
        <taxon>Eukaryota</taxon>
        <taxon>Viridiplantae</taxon>
        <taxon>Streptophyta</taxon>
        <taxon>Embryophyta</taxon>
        <taxon>Tracheophyta</taxon>
        <taxon>Spermatophyta</taxon>
        <taxon>Magnoliopsida</taxon>
        <taxon>Liliopsida</taxon>
        <taxon>Poales</taxon>
        <taxon>Cyperaceae</taxon>
        <taxon>Cyperoideae</taxon>
        <taxon>Rhynchosporeae</taxon>
        <taxon>Rhynchospora</taxon>
    </lineage>
</organism>
<dbReference type="PANTHER" id="PTHR34366:SF2">
    <property type="entry name" value="OS07G0289901 PROTEIN"/>
    <property type="match status" value="1"/>
</dbReference>
<evidence type="ECO:0000313" key="5">
    <source>
        <dbReference type="Proteomes" id="UP001210211"/>
    </source>
</evidence>
<proteinExistence type="predicted"/>
<feature type="chain" id="PRO_5042261795" description="DUF7731 domain-containing protein" evidence="2">
    <location>
        <begin position="27"/>
        <end position="161"/>
    </location>
</feature>
<dbReference type="EMBL" id="JAMRDG010000002">
    <property type="protein sequence ID" value="KAJ3691603.1"/>
    <property type="molecule type" value="Genomic_DNA"/>
</dbReference>
<evidence type="ECO:0000313" key="4">
    <source>
        <dbReference type="EMBL" id="KAJ3691603.1"/>
    </source>
</evidence>
<dbReference type="Proteomes" id="UP001210211">
    <property type="component" value="Unassembled WGS sequence"/>
</dbReference>
<name>A0AAD5ZDM2_9POAL</name>
<feature type="transmembrane region" description="Helical" evidence="1">
    <location>
        <begin position="141"/>
        <end position="159"/>
    </location>
</feature>
<dbReference type="AlphaFoldDB" id="A0AAD5ZDM2"/>
<reference evidence="4 5" key="1">
    <citation type="journal article" date="2022" name="Cell">
        <title>Repeat-based holocentromeres influence genome architecture and karyotype evolution.</title>
        <authorList>
            <person name="Hofstatter P.G."/>
            <person name="Thangavel G."/>
            <person name="Lux T."/>
            <person name="Neumann P."/>
            <person name="Vondrak T."/>
            <person name="Novak P."/>
            <person name="Zhang M."/>
            <person name="Costa L."/>
            <person name="Castellani M."/>
            <person name="Scott A."/>
            <person name="Toegelov H."/>
            <person name="Fuchs J."/>
            <person name="Mata-Sucre Y."/>
            <person name="Dias Y."/>
            <person name="Vanzela A.L.L."/>
            <person name="Huettel B."/>
            <person name="Almeida C.C.S."/>
            <person name="Simkova H."/>
            <person name="Souza G."/>
            <person name="Pedrosa-Harand A."/>
            <person name="Macas J."/>
            <person name="Mayer K.F.X."/>
            <person name="Houben A."/>
            <person name="Marques A."/>
        </authorList>
    </citation>
    <scope>NUCLEOTIDE SEQUENCE [LARGE SCALE GENOMIC DNA]</scope>
    <source>
        <strain evidence="4">RhyTen1mFocal</strain>
    </source>
</reference>
<dbReference type="PANTHER" id="PTHR34366">
    <property type="entry name" value="OS07G0289901 PROTEIN-RELATED"/>
    <property type="match status" value="1"/>
</dbReference>
<keyword evidence="2" id="KW-0732">Signal</keyword>
<protein>
    <recommendedName>
        <fullName evidence="3">DUF7731 domain-containing protein</fullName>
    </recommendedName>
</protein>
<feature type="signal peptide" evidence="2">
    <location>
        <begin position="1"/>
        <end position="26"/>
    </location>
</feature>
<sequence length="161" mass="18165">MALSLSMRKWRFLLALLCLLIAFCNSDPLDVIGEAEQCFDDGRVYTCCQDEYRLSITGILNVPPHAADDFCEGPCLEETQLVLSCVEDELNTFRFQDGAAVDDVRYALQRGCSNSDKRGDFNVGESHEPDDYSDYYDHADMLTSPMYLLIFLTCALLLLGY</sequence>
<feature type="domain" description="DUF7731" evidence="3">
    <location>
        <begin position="30"/>
        <end position="126"/>
    </location>
</feature>
<gene>
    <name evidence="4" type="ORF">LUZ61_020767</name>
</gene>